<dbReference type="RefSeq" id="WP_345491725.1">
    <property type="nucleotide sequence ID" value="NZ_BAABFG010000005.1"/>
</dbReference>
<comment type="caution">
    <text evidence="1">The sequence shown here is derived from an EMBL/GenBank/DDBJ whole genome shotgun (WGS) entry which is preliminary data.</text>
</comment>
<accession>A0A7W7H3U9</accession>
<evidence type="ECO:0000313" key="2">
    <source>
        <dbReference type="Proteomes" id="UP000546162"/>
    </source>
</evidence>
<evidence type="ECO:0000313" key="1">
    <source>
        <dbReference type="EMBL" id="MBB4743167.1"/>
    </source>
</evidence>
<dbReference type="EMBL" id="JACHNB010000001">
    <property type="protein sequence ID" value="MBB4743167.1"/>
    <property type="molecule type" value="Genomic_DNA"/>
</dbReference>
<protein>
    <submittedName>
        <fullName evidence="1">Uncharacterized protein</fullName>
    </submittedName>
</protein>
<keyword evidence="2" id="KW-1185">Reference proteome</keyword>
<dbReference type="Proteomes" id="UP000546162">
    <property type="component" value="Unassembled WGS sequence"/>
</dbReference>
<sequence length="99" mass="10462">MIELRFLGIFVLGLLCAALPGGSAVGGGDPEPVTPSVSAPPPVPLVGDVEDFIPFPPGMTYEQAIEIYTRGRELSQEEMAAAIEASKRSSSDIHYFPGE</sequence>
<dbReference type="AlphaFoldDB" id="A0A7W7H3U9"/>
<reference evidence="1 2" key="1">
    <citation type="submission" date="2020-08" db="EMBL/GenBank/DDBJ databases">
        <title>Sequencing the genomes of 1000 actinobacteria strains.</title>
        <authorList>
            <person name="Klenk H.-P."/>
        </authorList>
    </citation>
    <scope>NUCLEOTIDE SEQUENCE [LARGE SCALE GENOMIC DNA]</scope>
    <source>
        <strain evidence="1 2">DSM 45809</strain>
    </source>
</reference>
<organism evidence="1 2">
    <name type="scientific">Actinoplanes octamycinicus</name>
    <dbReference type="NCBI Taxonomy" id="135948"/>
    <lineage>
        <taxon>Bacteria</taxon>
        <taxon>Bacillati</taxon>
        <taxon>Actinomycetota</taxon>
        <taxon>Actinomycetes</taxon>
        <taxon>Micromonosporales</taxon>
        <taxon>Micromonosporaceae</taxon>
        <taxon>Actinoplanes</taxon>
    </lineage>
</organism>
<gene>
    <name evidence="1" type="ORF">BJY16_006626</name>
</gene>
<name>A0A7W7H3U9_9ACTN</name>
<proteinExistence type="predicted"/>